<evidence type="ECO:0000313" key="2">
    <source>
        <dbReference type="EMBL" id="GLB53968.1"/>
    </source>
</evidence>
<sequence length="299" mass="32595">MNIVLTGSLGNIGKPLTQKLVKKGHSVTVISSKTERQKDIAALGAKAAIGKMEDVDFLSKAFQGADVVYVMATLGNQSFFDPNIDIVEDMTQLGKNYKTAIERAGVKKVIELSAIGADKDSGNGNLIFHYNIENILKQLPTDVSIKVMRPSGFYTNLLRSVQSVKDKGVIISNYGGNQKEPWVSPMDIASAIVEEMESTFEGRTVRYIASDEISPNEIADALGNAIGKPELKWQAITDKQMLDGMLSMGMNPQAAKGLVEMQTAQGDGTLYEDYNQNKPTMGKVKLADFAKEFAKVYNN</sequence>
<dbReference type="PANTHER" id="PTHR43162:SF1">
    <property type="entry name" value="PRESTALK A DIFFERENTIATION PROTEIN A"/>
    <property type="match status" value="1"/>
</dbReference>
<dbReference type="InterPro" id="IPR008030">
    <property type="entry name" value="NmrA-like"/>
</dbReference>
<evidence type="ECO:0000259" key="1">
    <source>
        <dbReference type="Pfam" id="PF05368"/>
    </source>
</evidence>
<dbReference type="Gene3D" id="3.40.50.720">
    <property type="entry name" value="NAD(P)-binding Rossmann-like Domain"/>
    <property type="match status" value="1"/>
</dbReference>
<dbReference type="InterPro" id="IPR036291">
    <property type="entry name" value="NAD(P)-bd_dom_sf"/>
</dbReference>
<proteinExistence type="predicted"/>
<name>A0A9W6B9K2_9FLAO</name>
<comment type="caution">
    <text evidence="2">The sequence shown here is derived from an EMBL/GenBank/DDBJ whole genome shotgun (WGS) entry which is preliminary data.</text>
</comment>
<accession>A0A9W6B9K2</accession>
<gene>
    <name evidence="2" type="ORF">NBRC110019_30090</name>
</gene>
<dbReference type="Pfam" id="PF05368">
    <property type="entry name" value="NmrA"/>
    <property type="match status" value="1"/>
</dbReference>
<protein>
    <recommendedName>
        <fullName evidence="1">NmrA-like domain-containing protein</fullName>
    </recommendedName>
</protein>
<dbReference type="AlphaFoldDB" id="A0A9W6B9K2"/>
<dbReference type="Gene3D" id="3.90.25.10">
    <property type="entry name" value="UDP-galactose 4-epimerase, domain 1"/>
    <property type="match status" value="1"/>
</dbReference>
<dbReference type="InterPro" id="IPR051604">
    <property type="entry name" value="Ergot_Alk_Oxidoreductase"/>
</dbReference>
<keyword evidence="3" id="KW-1185">Reference proteome</keyword>
<dbReference type="EMBL" id="BRVP01000029">
    <property type="protein sequence ID" value="GLB53968.1"/>
    <property type="molecule type" value="Genomic_DNA"/>
</dbReference>
<organism evidence="2 3">
    <name type="scientific">Neptunitalea chrysea</name>
    <dbReference type="NCBI Taxonomy" id="1647581"/>
    <lineage>
        <taxon>Bacteria</taxon>
        <taxon>Pseudomonadati</taxon>
        <taxon>Bacteroidota</taxon>
        <taxon>Flavobacteriia</taxon>
        <taxon>Flavobacteriales</taxon>
        <taxon>Flavobacteriaceae</taxon>
        <taxon>Neptunitalea</taxon>
    </lineage>
</organism>
<reference evidence="2" key="1">
    <citation type="submission" date="2022-07" db="EMBL/GenBank/DDBJ databases">
        <title>Taxonomy of Novel Oxalotrophic and Methylotrophic Bacteria.</title>
        <authorList>
            <person name="Sahin N."/>
            <person name="Tani A."/>
        </authorList>
    </citation>
    <scope>NUCLEOTIDE SEQUENCE</scope>
    <source>
        <strain evidence="2">AM327</strain>
    </source>
</reference>
<dbReference type="SUPFAM" id="SSF51735">
    <property type="entry name" value="NAD(P)-binding Rossmann-fold domains"/>
    <property type="match status" value="1"/>
</dbReference>
<dbReference type="RefSeq" id="WP_281756304.1">
    <property type="nucleotide sequence ID" value="NZ_BRVP01000029.1"/>
</dbReference>
<dbReference type="PANTHER" id="PTHR43162">
    <property type="match status" value="1"/>
</dbReference>
<dbReference type="Proteomes" id="UP001143545">
    <property type="component" value="Unassembled WGS sequence"/>
</dbReference>
<evidence type="ECO:0000313" key="3">
    <source>
        <dbReference type="Proteomes" id="UP001143545"/>
    </source>
</evidence>
<feature type="domain" description="NmrA-like" evidence="1">
    <location>
        <begin position="3"/>
        <end position="273"/>
    </location>
</feature>